<dbReference type="AlphaFoldDB" id="A0A914PNX4"/>
<feature type="region of interest" description="Disordered" evidence="1">
    <location>
        <begin position="1"/>
        <end position="85"/>
    </location>
</feature>
<dbReference type="Proteomes" id="UP000887578">
    <property type="component" value="Unplaced"/>
</dbReference>
<evidence type="ECO:0000256" key="1">
    <source>
        <dbReference type="SAM" id="MobiDB-lite"/>
    </source>
</evidence>
<organism evidence="2 3">
    <name type="scientific">Panagrolaimus davidi</name>
    <dbReference type="NCBI Taxonomy" id="227884"/>
    <lineage>
        <taxon>Eukaryota</taxon>
        <taxon>Metazoa</taxon>
        <taxon>Ecdysozoa</taxon>
        <taxon>Nematoda</taxon>
        <taxon>Chromadorea</taxon>
        <taxon>Rhabditida</taxon>
        <taxon>Tylenchina</taxon>
        <taxon>Panagrolaimomorpha</taxon>
        <taxon>Panagrolaimoidea</taxon>
        <taxon>Panagrolaimidae</taxon>
        <taxon>Panagrolaimus</taxon>
    </lineage>
</organism>
<accession>A0A914PNX4</accession>
<name>A0A914PNX4_9BILA</name>
<evidence type="ECO:0000313" key="2">
    <source>
        <dbReference type="Proteomes" id="UP000887578"/>
    </source>
</evidence>
<dbReference type="WBParaSite" id="PDA_v2.g16497.t1">
    <property type="protein sequence ID" value="PDA_v2.g16497.t1"/>
    <property type="gene ID" value="PDA_v2.g16497"/>
</dbReference>
<proteinExistence type="predicted"/>
<feature type="compositionally biased region" description="Polar residues" evidence="1">
    <location>
        <begin position="1"/>
        <end position="22"/>
    </location>
</feature>
<keyword evidence="2" id="KW-1185">Reference proteome</keyword>
<reference evidence="3" key="1">
    <citation type="submission" date="2022-11" db="UniProtKB">
        <authorList>
            <consortium name="WormBaseParasite"/>
        </authorList>
    </citation>
    <scope>IDENTIFICATION</scope>
</reference>
<evidence type="ECO:0000313" key="3">
    <source>
        <dbReference type="WBParaSite" id="PDA_v2.g16497.t1"/>
    </source>
</evidence>
<sequence>MPSGSYGQPSNGYGRGSYSNRGNGKFKAGGGKRAYKSKGTRGGGVSKKGTPKKGGATNFPKSKGGFLSKPQKRAVNPGLFCPSDL</sequence>
<protein>
    <submittedName>
        <fullName evidence="3">Uncharacterized protein</fullName>
    </submittedName>
</protein>